<keyword evidence="1" id="KW-0413">Isomerase</keyword>
<dbReference type="CDD" id="cd00311">
    <property type="entry name" value="TIM"/>
    <property type="match status" value="1"/>
</dbReference>
<dbReference type="PANTHER" id="PTHR21139">
    <property type="entry name" value="TRIOSEPHOSPHATE ISOMERASE"/>
    <property type="match status" value="1"/>
</dbReference>
<evidence type="ECO:0000256" key="1">
    <source>
        <dbReference type="ARBA" id="ARBA00023235"/>
    </source>
</evidence>
<dbReference type="PROSITE" id="PS51440">
    <property type="entry name" value="TIM_2"/>
    <property type="match status" value="1"/>
</dbReference>
<gene>
    <name evidence="2" type="ORF">LCGC14_2758770</name>
</gene>
<organism evidence="2">
    <name type="scientific">marine sediment metagenome</name>
    <dbReference type="NCBI Taxonomy" id="412755"/>
    <lineage>
        <taxon>unclassified sequences</taxon>
        <taxon>metagenomes</taxon>
        <taxon>ecological metagenomes</taxon>
    </lineage>
</organism>
<evidence type="ECO:0000313" key="2">
    <source>
        <dbReference type="EMBL" id="KKK86884.1"/>
    </source>
</evidence>
<sequence>MRKPFIAGNWKMFLTRSTGIELAKAIAHGLGDAGDRDVLVCPSFALLGDVADAVKGSNVLIGAQNMHFENEGAFTGEVSADMLLSVSCSYVILGHSERRHVF</sequence>
<dbReference type="GO" id="GO:0005829">
    <property type="term" value="C:cytosol"/>
    <property type="evidence" value="ECO:0007669"/>
    <property type="project" value="TreeGrafter"/>
</dbReference>
<name>A0A0F9B886_9ZZZZ</name>
<proteinExistence type="predicted"/>
<dbReference type="InterPro" id="IPR013785">
    <property type="entry name" value="Aldolase_TIM"/>
</dbReference>
<dbReference type="GO" id="GO:0046166">
    <property type="term" value="P:glyceraldehyde-3-phosphate biosynthetic process"/>
    <property type="evidence" value="ECO:0007669"/>
    <property type="project" value="TreeGrafter"/>
</dbReference>
<comment type="caution">
    <text evidence="2">The sequence shown here is derived from an EMBL/GenBank/DDBJ whole genome shotgun (WGS) entry which is preliminary data.</text>
</comment>
<dbReference type="GO" id="GO:0006094">
    <property type="term" value="P:gluconeogenesis"/>
    <property type="evidence" value="ECO:0007669"/>
    <property type="project" value="TreeGrafter"/>
</dbReference>
<feature type="non-terminal residue" evidence="2">
    <location>
        <position position="102"/>
    </location>
</feature>
<dbReference type="GO" id="GO:0004807">
    <property type="term" value="F:triose-phosphate isomerase activity"/>
    <property type="evidence" value="ECO:0007669"/>
    <property type="project" value="InterPro"/>
</dbReference>
<dbReference type="GO" id="GO:0006096">
    <property type="term" value="P:glycolytic process"/>
    <property type="evidence" value="ECO:0007669"/>
    <property type="project" value="TreeGrafter"/>
</dbReference>
<reference evidence="2" key="1">
    <citation type="journal article" date="2015" name="Nature">
        <title>Complex archaea that bridge the gap between prokaryotes and eukaryotes.</title>
        <authorList>
            <person name="Spang A."/>
            <person name="Saw J.H."/>
            <person name="Jorgensen S.L."/>
            <person name="Zaremba-Niedzwiedzka K."/>
            <person name="Martijn J."/>
            <person name="Lind A.E."/>
            <person name="van Eijk R."/>
            <person name="Schleper C."/>
            <person name="Guy L."/>
            <person name="Ettema T.J."/>
        </authorList>
    </citation>
    <scope>NUCLEOTIDE SEQUENCE</scope>
</reference>
<dbReference type="PANTHER" id="PTHR21139:SF42">
    <property type="entry name" value="TRIOSEPHOSPHATE ISOMERASE"/>
    <property type="match status" value="1"/>
</dbReference>
<protein>
    <recommendedName>
        <fullName evidence="3">Triosephosphate isomerase</fullName>
    </recommendedName>
</protein>
<dbReference type="GO" id="GO:0019563">
    <property type="term" value="P:glycerol catabolic process"/>
    <property type="evidence" value="ECO:0007669"/>
    <property type="project" value="TreeGrafter"/>
</dbReference>
<dbReference type="Gene3D" id="3.20.20.70">
    <property type="entry name" value="Aldolase class I"/>
    <property type="match status" value="1"/>
</dbReference>
<dbReference type="SUPFAM" id="SSF51351">
    <property type="entry name" value="Triosephosphate isomerase (TIM)"/>
    <property type="match status" value="1"/>
</dbReference>
<dbReference type="InterPro" id="IPR000652">
    <property type="entry name" value="Triosephosphate_isomerase"/>
</dbReference>
<accession>A0A0F9B886</accession>
<dbReference type="Pfam" id="PF00121">
    <property type="entry name" value="TIM"/>
    <property type="match status" value="1"/>
</dbReference>
<evidence type="ECO:0008006" key="3">
    <source>
        <dbReference type="Google" id="ProtNLM"/>
    </source>
</evidence>
<dbReference type="InterPro" id="IPR035990">
    <property type="entry name" value="TIM_sf"/>
</dbReference>
<dbReference type="AlphaFoldDB" id="A0A0F9B886"/>
<dbReference type="EMBL" id="LAZR01050653">
    <property type="protein sequence ID" value="KKK86884.1"/>
    <property type="molecule type" value="Genomic_DNA"/>
</dbReference>